<evidence type="ECO:0000313" key="2">
    <source>
        <dbReference type="Proteomes" id="UP000007148"/>
    </source>
</evidence>
<accession>G4U0A6</accession>
<dbReference type="Proteomes" id="UP000007148">
    <property type="component" value="Unassembled WGS sequence"/>
</dbReference>
<comment type="caution">
    <text evidence="1">The sequence shown here is derived from an EMBL/GenBank/DDBJ whole genome shotgun (WGS) entry which is preliminary data.</text>
</comment>
<name>G4U0A6_SERID</name>
<dbReference type="AlphaFoldDB" id="G4U0A6"/>
<proteinExistence type="predicted"/>
<reference evidence="1 2" key="1">
    <citation type="journal article" date="2011" name="PLoS Pathog.">
        <title>Endophytic Life Strategies Decoded by Genome and Transcriptome Analyses of the Mutualistic Root Symbiont Piriformospora indica.</title>
        <authorList>
            <person name="Zuccaro A."/>
            <person name="Lahrmann U."/>
            <person name="Guldener U."/>
            <person name="Langen G."/>
            <person name="Pfiffi S."/>
            <person name="Biedenkopf D."/>
            <person name="Wong P."/>
            <person name="Samans B."/>
            <person name="Grimm C."/>
            <person name="Basiewicz M."/>
            <person name="Murat C."/>
            <person name="Martin F."/>
            <person name="Kogel K.H."/>
        </authorList>
    </citation>
    <scope>NUCLEOTIDE SEQUENCE [LARGE SCALE GENOMIC DNA]</scope>
    <source>
        <strain evidence="1 2">DSM 11827</strain>
    </source>
</reference>
<keyword evidence="2" id="KW-1185">Reference proteome</keyword>
<dbReference type="EMBL" id="CAFZ01001175">
    <property type="protein sequence ID" value="CCA76999.1"/>
    <property type="molecule type" value="Genomic_DNA"/>
</dbReference>
<sequence>MAYTLLAEPHKALQGAHHFSDITGLASHLTRPRINGINK</sequence>
<gene>
    <name evidence="1" type="ORF">PIIN_10984</name>
</gene>
<dbReference type="InParanoid" id="G4U0A6"/>
<protein>
    <submittedName>
        <fullName evidence="1">Uncharacterized protein</fullName>
    </submittedName>
</protein>
<organism evidence="1 2">
    <name type="scientific">Serendipita indica (strain DSM 11827)</name>
    <name type="common">Root endophyte fungus</name>
    <name type="synonym">Piriformospora indica</name>
    <dbReference type="NCBI Taxonomy" id="1109443"/>
    <lineage>
        <taxon>Eukaryota</taxon>
        <taxon>Fungi</taxon>
        <taxon>Dikarya</taxon>
        <taxon>Basidiomycota</taxon>
        <taxon>Agaricomycotina</taxon>
        <taxon>Agaricomycetes</taxon>
        <taxon>Sebacinales</taxon>
        <taxon>Serendipitaceae</taxon>
        <taxon>Serendipita</taxon>
    </lineage>
</organism>
<dbReference type="HOGENOM" id="CLU_3320241_0_0_1"/>
<evidence type="ECO:0000313" key="1">
    <source>
        <dbReference type="EMBL" id="CCA76999.1"/>
    </source>
</evidence>